<feature type="transmembrane region" description="Helical" evidence="1">
    <location>
        <begin position="455"/>
        <end position="480"/>
    </location>
</feature>
<dbReference type="Proteomes" id="UP000002654">
    <property type="component" value="Chromosome"/>
</dbReference>
<proteinExistence type="predicted"/>
<feature type="transmembrane region" description="Helical" evidence="1">
    <location>
        <begin position="164"/>
        <end position="184"/>
    </location>
</feature>
<feature type="transmembrane region" description="Helical" evidence="1">
    <location>
        <begin position="387"/>
        <end position="407"/>
    </location>
</feature>
<accession>G4RMI6</accession>
<evidence type="ECO:0000313" key="2">
    <source>
        <dbReference type="EMBL" id="CCC80817.1"/>
    </source>
</evidence>
<dbReference type="PATRIC" id="fig|768679.9.peg.145"/>
<sequence length="503" mass="53918">MARHVRLMGLLTSMATLAVSLLYNIAITRKLHIEELGLLTLLNASTAFSLLPNAVLSFALPRIAARDGGLNVRAALASSTAFFAGSAALTIVYLAATWGKMGVYAPLVLSVALATELVTYLSSVAASILMVRDRGRFVFSNLLQAVSKLVAIGAISLLRWSIEAVLWSSVAITAVPALYGFFYSLRYQAPGSLRRYLREIANASWVPLMGFAVNSFRALDATIMGLLGALNQLGLWYLFFILSKPYSFSTLLSNITYGELLSGRKGGLYKDFLMVLALSTSLSLSYVFFEPVFINFLRPGEPQYAAPLLAPLAIWAAANVLGNVNMFISNVMQGVDKRDIQGGEIRARAYLGSLVFYTHAAELVFTAVYLGSIVPLVELAKMLGAEYYAIAGVVAASLLANIAALAFRALSSGRSALGFITLGSLVQDYAVPLALSLLALYFVSSALRLPLVPSALFSLGEIILAVIVASGVYIGASLALSKTFRELTLAVARNLFTILSNIR</sequence>
<feature type="transmembrane region" description="Helical" evidence="1">
    <location>
        <begin position="349"/>
        <end position="375"/>
    </location>
</feature>
<feature type="transmembrane region" description="Helical" evidence="1">
    <location>
        <begin position="7"/>
        <end position="26"/>
    </location>
</feature>
<dbReference type="OrthoDB" id="28419at2157"/>
<protein>
    <submittedName>
        <fullName evidence="2">Uncharacterized protein</fullName>
    </submittedName>
</protein>
<feature type="transmembrane region" description="Helical" evidence="1">
    <location>
        <begin position="38"/>
        <end position="60"/>
    </location>
</feature>
<dbReference type="GeneID" id="11263149"/>
<organism evidence="2 3">
    <name type="scientific">Thermoproteus tenax (strain ATCC 35583 / DSM 2078 / JCM 9277 / NBRC 100435 / Kra 1)</name>
    <dbReference type="NCBI Taxonomy" id="768679"/>
    <lineage>
        <taxon>Archaea</taxon>
        <taxon>Thermoproteota</taxon>
        <taxon>Thermoprotei</taxon>
        <taxon>Thermoproteales</taxon>
        <taxon>Thermoproteaceae</taxon>
        <taxon>Thermoproteus</taxon>
    </lineage>
</organism>
<dbReference type="AlphaFoldDB" id="G4RMI6"/>
<dbReference type="HOGENOM" id="CLU_539299_0_0_2"/>
<feature type="transmembrane region" description="Helical" evidence="1">
    <location>
        <begin position="196"/>
        <end position="216"/>
    </location>
</feature>
<reference evidence="2 3" key="1">
    <citation type="journal article" date="2011" name="PLoS ONE">
        <title>The complete genome sequence of Thermoproteus tenax: a physiologically versatile member of the Crenarchaeota.</title>
        <authorList>
            <person name="Siebers B."/>
            <person name="Zaparty M."/>
            <person name="Raddatz G."/>
            <person name="Tjaden B."/>
            <person name="Albers S.V."/>
            <person name="Bell S.D."/>
            <person name="Blombach F."/>
            <person name="Kletzin A."/>
            <person name="Kyrpides N."/>
            <person name="Lanz C."/>
            <person name="Plagens A."/>
            <person name="Rampp M."/>
            <person name="Rosinus A."/>
            <person name="von Jan M."/>
            <person name="Makarova K.S."/>
            <person name="Klenk H.P."/>
            <person name="Schuster S.C."/>
            <person name="Hensel R."/>
        </authorList>
    </citation>
    <scope>NUCLEOTIDE SEQUENCE [LARGE SCALE GENOMIC DNA]</scope>
    <source>
        <strain evidence="3">ATCC 35583 / DSM 2078 / JCM 9277 / NBRC 100435 / Kra 1</strain>
    </source>
</reference>
<evidence type="ECO:0000313" key="3">
    <source>
        <dbReference type="Proteomes" id="UP000002654"/>
    </source>
</evidence>
<gene>
    <name evidence="2" type="ordered locus">TTX_0140</name>
</gene>
<evidence type="ECO:0000256" key="1">
    <source>
        <dbReference type="SAM" id="Phobius"/>
    </source>
</evidence>
<feature type="transmembrane region" description="Helical" evidence="1">
    <location>
        <begin position="272"/>
        <end position="289"/>
    </location>
</feature>
<feature type="transmembrane region" description="Helical" evidence="1">
    <location>
        <begin position="222"/>
        <end position="242"/>
    </location>
</feature>
<dbReference type="EMBL" id="FN869859">
    <property type="protein sequence ID" value="CCC80817.1"/>
    <property type="molecule type" value="Genomic_DNA"/>
</dbReference>
<dbReference type="PaxDb" id="768679-TTX_0140"/>
<feature type="transmembrane region" description="Helical" evidence="1">
    <location>
        <begin position="419"/>
        <end position="443"/>
    </location>
</feature>
<keyword evidence="1" id="KW-0472">Membrane</keyword>
<keyword evidence="1" id="KW-0812">Transmembrane</keyword>
<feature type="transmembrane region" description="Helical" evidence="1">
    <location>
        <begin position="138"/>
        <end position="158"/>
    </location>
</feature>
<keyword evidence="1" id="KW-1133">Transmembrane helix</keyword>
<name>G4RMI6_THETK</name>
<dbReference type="eggNOG" id="arCOG02216">
    <property type="taxonomic scope" value="Archaea"/>
</dbReference>
<keyword evidence="3" id="KW-1185">Reference proteome</keyword>
<dbReference type="STRING" id="768679.TTX_0140"/>
<dbReference type="KEGG" id="ttn:TTX_0140"/>
<feature type="transmembrane region" description="Helical" evidence="1">
    <location>
        <begin position="72"/>
        <end position="95"/>
    </location>
</feature>
<feature type="transmembrane region" description="Helical" evidence="1">
    <location>
        <begin position="107"/>
        <end position="131"/>
    </location>
</feature>
<feature type="transmembrane region" description="Helical" evidence="1">
    <location>
        <begin position="309"/>
        <end position="328"/>
    </location>
</feature>
<dbReference type="RefSeq" id="WP_014126075.1">
    <property type="nucleotide sequence ID" value="NC_016070.1"/>
</dbReference>